<accession>A0A0F8UPG5</accession>
<evidence type="ECO:0000256" key="13">
    <source>
        <dbReference type="ARBA" id="ARBA00067223"/>
    </source>
</evidence>
<comment type="caution">
    <text evidence="16">The sequence shown here is derived from an EMBL/GenBank/DDBJ whole genome shotgun (WGS) entry which is preliminary data.</text>
</comment>
<evidence type="ECO:0000256" key="14">
    <source>
        <dbReference type="ARBA" id="ARBA00075483"/>
    </source>
</evidence>
<dbReference type="Pfam" id="PF03656">
    <property type="entry name" value="Pam16"/>
    <property type="match status" value="1"/>
</dbReference>
<evidence type="ECO:0000256" key="4">
    <source>
        <dbReference type="ARBA" id="ARBA00022989"/>
    </source>
</evidence>
<keyword evidence="7" id="KW-0472">Membrane</keyword>
<keyword evidence="6" id="KW-0496">Mitochondrion</keyword>
<keyword evidence="5" id="KW-0653">Protein transport</keyword>
<dbReference type="Proteomes" id="UP000034947">
    <property type="component" value="Unassembled WGS sequence"/>
</dbReference>
<comment type="subcellular location">
    <subcellularLocation>
        <location evidence="1">Mitochondrion inner membrane</location>
        <topology evidence="1">Single-pass membrane protein</topology>
    </subcellularLocation>
</comment>
<evidence type="ECO:0000256" key="6">
    <source>
        <dbReference type="ARBA" id="ARBA00023128"/>
    </source>
</evidence>
<feature type="domain" description="J" evidence="15">
    <location>
        <begin position="53"/>
        <end position="107"/>
    </location>
</feature>
<evidence type="ECO:0000259" key="15">
    <source>
        <dbReference type="SMART" id="SM00271"/>
    </source>
</evidence>
<protein>
    <recommendedName>
        <fullName evidence="10">Mitochondrial import inner membrane translocase subunit TIM14</fullName>
    </recommendedName>
    <alternativeName>
        <fullName evidence="13">Mitochondrial import inner membrane translocase subunit tim14</fullName>
    </alternativeName>
    <alternativeName>
        <fullName evidence="11 14">Presequence translocated-associated motor subunit PAM18</fullName>
    </alternativeName>
</protein>
<keyword evidence="8" id="KW-0143">Chaperone</keyword>
<dbReference type="InterPro" id="IPR001623">
    <property type="entry name" value="DnaJ_domain"/>
</dbReference>
<dbReference type="GO" id="GO:0001405">
    <property type="term" value="C:PAM complex, Tim23 associated import motor"/>
    <property type="evidence" value="ECO:0007669"/>
    <property type="project" value="TreeGrafter"/>
</dbReference>
<keyword evidence="2" id="KW-0812">Transmembrane</keyword>
<evidence type="ECO:0000256" key="1">
    <source>
        <dbReference type="ARBA" id="ARBA00004434"/>
    </source>
</evidence>
<organism evidence="16 17">
    <name type="scientific">Aspergillus ochraceoroseus</name>
    <dbReference type="NCBI Taxonomy" id="138278"/>
    <lineage>
        <taxon>Eukaryota</taxon>
        <taxon>Fungi</taxon>
        <taxon>Dikarya</taxon>
        <taxon>Ascomycota</taxon>
        <taxon>Pezizomycotina</taxon>
        <taxon>Eurotiomycetes</taxon>
        <taxon>Eurotiomycetidae</taxon>
        <taxon>Eurotiales</taxon>
        <taxon>Aspergillaceae</taxon>
        <taxon>Aspergillus</taxon>
        <taxon>Aspergillus subgen. Nidulantes</taxon>
    </lineage>
</organism>
<dbReference type="PANTHER" id="PTHR12763">
    <property type="match status" value="1"/>
</dbReference>
<dbReference type="GO" id="GO:0001671">
    <property type="term" value="F:ATPase activator activity"/>
    <property type="evidence" value="ECO:0007669"/>
    <property type="project" value="TreeGrafter"/>
</dbReference>
<dbReference type="SMART" id="SM00271">
    <property type="entry name" value="DnaJ"/>
    <property type="match status" value="1"/>
</dbReference>
<evidence type="ECO:0000256" key="7">
    <source>
        <dbReference type="ARBA" id="ARBA00023136"/>
    </source>
</evidence>
<evidence type="ECO:0000256" key="2">
    <source>
        <dbReference type="ARBA" id="ARBA00022692"/>
    </source>
</evidence>
<keyword evidence="3" id="KW-0999">Mitochondrion inner membrane</keyword>
<dbReference type="FunFam" id="1.10.287.110:FF:000001">
    <property type="entry name" value="Import inner membrane translocase subunit tim14"/>
    <property type="match status" value="1"/>
</dbReference>
<dbReference type="CDD" id="cd06257">
    <property type="entry name" value="DnaJ"/>
    <property type="match status" value="1"/>
</dbReference>
<evidence type="ECO:0000313" key="17">
    <source>
        <dbReference type="Proteomes" id="UP000034947"/>
    </source>
</evidence>
<dbReference type="AlphaFoldDB" id="A0A0F8UPG5"/>
<evidence type="ECO:0000256" key="12">
    <source>
        <dbReference type="ARBA" id="ARBA00054557"/>
    </source>
</evidence>
<evidence type="ECO:0000256" key="11">
    <source>
        <dbReference type="ARBA" id="ARBA00041716"/>
    </source>
</evidence>
<evidence type="ECO:0000256" key="8">
    <source>
        <dbReference type="ARBA" id="ARBA00023186"/>
    </source>
</evidence>
<dbReference type="PANTHER" id="PTHR12763:SF28">
    <property type="entry name" value="GEO10507P1-RELATED"/>
    <property type="match status" value="1"/>
</dbReference>
<evidence type="ECO:0000256" key="3">
    <source>
        <dbReference type="ARBA" id="ARBA00022792"/>
    </source>
</evidence>
<evidence type="ECO:0000256" key="9">
    <source>
        <dbReference type="ARBA" id="ARBA00038105"/>
    </source>
</evidence>
<gene>
    <name evidence="16" type="ORF">AOCH_006117</name>
</gene>
<keyword evidence="5" id="KW-0813">Transport</keyword>
<reference evidence="16 17" key="1">
    <citation type="submission" date="2015-02" db="EMBL/GenBank/DDBJ databases">
        <title>Draft Genome Sequences of Two Closely-Related Aflatoxigenic Aspergillus Species Obtained from the Cote d'Ivoire.</title>
        <authorList>
            <person name="Moore G.G."/>
            <person name="Beltz S.B."/>
            <person name="Mack B.M."/>
        </authorList>
    </citation>
    <scope>NUCLEOTIDE SEQUENCE [LARGE SCALE GENOMIC DNA]</scope>
    <source>
        <strain evidence="16 17">SRRC1432</strain>
    </source>
</reference>
<evidence type="ECO:0000313" key="16">
    <source>
        <dbReference type="EMBL" id="KKK12716.1"/>
    </source>
</evidence>
<keyword evidence="17" id="KW-1185">Reference proteome</keyword>
<evidence type="ECO:0000256" key="5">
    <source>
        <dbReference type="ARBA" id="ARBA00023010"/>
    </source>
</evidence>
<dbReference type="GO" id="GO:0030150">
    <property type="term" value="P:protein import into mitochondrial matrix"/>
    <property type="evidence" value="ECO:0007669"/>
    <property type="project" value="TreeGrafter"/>
</dbReference>
<dbReference type="VEuPathDB" id="FungiDB:P175DRAFT_0498248"/>
<name>A0A0F8UPG5_9EURO</name>
<proteinExistence type="inferred from homology"/>
<comment type="similarity">
    <text evidence="9">Belongs to the TIM14 family.</text>
</comment>
<dbReference type="SUPFAM" id="SSF46565">
    <property type="entry name" value="Chaperone J-domain"/>
    <property type="match status" value="1"/>
</dbReference>
<keyword evidence="5" id="KW-0811">Translocation</keyword>
<dbReference type="EMBL" id="JYKN01003411">
    <property type="protein sequence ID" value="KKK12716.1"/>
    <property type="molecule type" value="Genomic_DNA"/>
</dbReference>
<dbReference type="InterPro" id="IPR036869">
    <property type="entry name" value="J_dom_sf"/>
</dbReference>
<dbReference type="Gene3D" id="1.10.287.110">
    <property type="entry name" value="DnaJ domain"/>
    <property type="match status" value="1"/>
</dbReference>
<evidence type="ECO:0000256" key="10">
    <source>
        <dbReference type="ARBA" id="ARBA00040828"/>
    </source>
</evidence>
<sequence>MASTLALGLGVATAAFLGRAGFVAFRRYKGGVNSMGKAFYKGYRGFEPRMNRREASLILELPERTLNKDKVRKKHRQLMLLNHPDRGGSPYLATKINEAKEFLDKQL</sequence>
<dbReference type="OrthoDB" id="240298at2759"/>
<comment type="function">
    <text evidence="12">Essential component of the PAM complex, a complex required for the translocation of transit peptide-containing proteins from the inner membrane into the mitochondrial matrix in an ATP-dependent manner. In the complex, it is required to stimulate activity of mtHSP70 (SSC1/sscA).</text>
</comment>
<keyword evidence="4" id="KW-1133">Transmembrane helix</keyword>